<feature type="non-terminal residue" evidence="1">
    <location>
        <position position="1"/>
    </location>
</feature>
<reference evidence="1 2" key="1">
    <citation type="submission" date="2013-06" db="EMBL/GenBank/DDBJ databases">
        <authorList>
            <person name="Weinstock G."/>
            <person name="Sodergren E."/>
            <person name="Lobos E.A."/>
            <person name="Fulton L."/>
            <person name="Fulton R."/>
            <person name="Courtney L."/>
            <person name="Fronick C."/>
            <person name="O'Laughlin M."/>
            <person name="Godfrey J."/>
            <person name="Wilson R.M."/>
            <person name="Miner T."/>
            <person name="Farmer C."/>
            <person name="Delehaunty K."/>
            <person name="Cordes M."/>
            <person name="Minx P."/>
            <person name="Tomlinson C."/>
            <person name="Chen J."/>
            <person name="Wollam A."/>
            <person name="Pepin K.H."/>
            <person name="Bhonagiri V."/>
            <person name="Zhang X."/>
            <person name="Warren W."/>
            <person name="Mitreva M."/>
            <person name="Mardis E.R."/>
            <person name="Wilson R.K."/>
        </authorList>
    </citation>
    <scope>NUCLEOTIDE SEQUENCE [LARGE SCALE GENOMIC DNA]</scope>
    <source>
        <strain evidence="1 2">JCP8108</strain>
    </source>
</reference>
<dbReference type="Proteomes" id="UP000014521">
    <property type="component" value="Unassembled WGS sequence"/>
</dbReference>
<proteinExistence type="predicted"/>
<dbReference type="EMBL" id="ATJJ01000068">
    <property type="protein sequence ID" value="EPI46477.1"/>
    <property type="molecule type" value="Genomic_DNA"/>
</dbReference>
<evidence type="ECO:0000313" key="1">
    <source>
        <dbReference type="EMBL" id="EPI46477.1"/>
    </source>
</evidence>
<name>S4GM98_GARVA</name>
<evidence type="ECO:0000313" key="2">
    <source>
        <dbReference type="Proteomes" id="UP000014521"/>
    </source>
</evidence>
<organism evidence="1 2">
    <name type="scientific">Gardnerella vaginalis JCP8108</name>
    <dbReference type="NCBI Taxonomy" id="1261066"/>
    <lineage>
        <taxon>Bacteria</taxon>
        <taxon>Bacillati</taxon>
        <taxon>Actinomycetota</taxon>
        <taxon>Actinomycetes</taxon>
        <taxon>Bifidobacteriales</taxon>
        <taxon>Bifidobacteriaceae</taxon>
        <taxon>Gardnerella</taxon>
    </lineage>
</organism>
<gene>
    <name evidence="1" type="ORF">HMPREF1581_00964</name>
</gene>
<accession>S4GM98</accession>
<dbReference type="AlphaFoldDB" id="S4GM98"/>
<sequence>CWISKQIRGKLAMQYQINHPAFVSTSEGSADLGIGYLQRLATLWFG</sequence>
<comment type="caution">
    <text evidence="1">The sequence shown here is derived from an EMBL/GenBank/DDBJ whole genome shotgun (WGS) entry which is preliminary data.</text>
</comment>
<dbReference type="HOGENOM" id="CLU_3177075_0_0_11"/>
<protein>
    <submittedName>
        <fullName evidence="1">Uncharacterized protein</fullName>
    </submittedName>
</protein>